<dbReference type="Pfam" id="PF03575">
    <property type="entry name" value="Peptidase_S51"/>
    <property type="match status" value="1"/>
</dbReference>
<sequence>MICFLTSSTVLPGTDELNPANGFLERLRLCMPKPCRAVFVCADPDGFARTDRFAASVKRSFEAAGFSFQSFLVLDRRTQNEAASLIAQANCLVLAGGHVPTQNRFFAQIGLKDCLSGFDGVLIGISAGSMNCASLVYAQPELQGEALDPTYERFLPGLGLTKQMLLPHYQMLKDETLDGLRLMEEITYPDSSGRSFLAMVDGSYLYLENGRETICGEAYRIENGVLSQLCVSGASTIV</sequence>
<dbReference type="InterPro" id="IPR029062">
    <property type="entry name" value="Class_I_gatase-like"/>
</dbReference>
<dbReference type="GO" id="GO:0006508">
    <property type="term" value="P:proteolysis"/>
    <property type="evidence" value="ECO:0007669"/>
    <property type="project" value="UniProtKB-KW"/>
</dbReference>
<dbReference type="GO" id="GO:0008236">
    <property type="term" value="F:serine-type peptidase activity"/>
    <property type="evidence" value="ECO:0007669"/>
    <property type="project" value="UniProtKB-KW"/>
</dbReference>
<name>A0A9D1DHJ7_9FIRM</name>
<proteinExistence type="inferred from homology"/>
<dbReference type="EMBL" id="DVHE01000047">
    <property type="protein sequence ID" value="HIR50760.1"/>
    <property type="molecule type" value="Genomic_DNA"/>
</dbReference>
<dbReference type="Gene3D" id="3.40.50.880">
    <property type="match status" value="1"/>
</dbReference>
<keyword evidence="4" id="KW-0720">Serine protease</keyword>
<evidence type="ECO:0000256" key="2">
    <source>
        <dbReference type="ARBA" id="ARBA00022670"/>
    </source>
</evidence>
<comment type="similarity">
    <text evidence="1">Belongs to the peptidase S51 family.</text>
</comment>
<dbReference type="Proteomes" id="UP000824239">
    <property type="component" value="Unassembled WGS sequence"/>
</dbReference>
<protein>
    <submittedName>
        <fullName evidence="5">Type 1 glutamine amidotransferase-like domain-containing protein</fullName>
    </submittedName>
</protein>
<evidence type="ECO:0000313" key="6">
    <source>
        <dbReference type="Proteomes" id="UP000824239"/>
    </source>
</evidence>
<organism evidence="5 6">
    <name type="scientific">Candidatus Avoscillospira avicola</name>
    <dbReference type="NCBI Taxonomy" id="2840706"/>
    <lineage>
        <taxon>Bacteria</taxon>
        <taxon>Bacillati</taxon>
        <taxon>Bacillota</taxon>
        <taxon>Clostridia</taxon>
        <taxon>Eubacteriales</taxon>
        <taxon>Oscillospiraceae</taxon>
        <taxon>Oscillospiraceae incertae sedis</taxon>
        <taxon>Candidatus Avoscillospira</taxon>
    </lineage>
</organism>
<accession>A0A9D1DHJ7</accession>
<gene>
    <name evidence="5" type="ORF">IAA53_05675</name>
</gene>
<evidence type="ECO:0000256" key="3">
    <source>
        <dbReference type="ARBA" id="ARBA00022801"/>
    </source>
</evidence>
<dbReference type="InterPro" id="IPR005320">
    <property type="entry name" value="Peptidase_S51"/>
</dbReference>
<keyword evidence="5" id="KW-0315">Glutamine amidotransferase</keyword>
<evidence type="ECO:0000256" key="1">
    <source>
        <dbReference type="ARBA" id="ARBA00006534"/>
    </source>
</evidence>
<reference evidence="5" key="2">
    <citation type="journal article" date="2021" name="PeerJ">
        <title>Extensive microbial diversity within the chicken gut microbiome revealed by metagenomics and culture.</title>
        <authorList>
            <person name="Gilroy R."/>
            <person name="Ravi A."/>
            <person name="Getino M."/>
            <person name="Pursley I."/>
            <person name="Horton D.L."/>
            <person name="Alikhan N.F."/>
            <person name="Baker D."/>
            <person name="Gharbi K."/>
            <person name="Hall N."/>
            <person name="Watson M."/>
            <person name="Adriaenssens E.M."/>
            <person name="Foster-Nyarko E."/>
            <person name="Jarju S."/>
            <person name="Secka A."/>
            <person name="Antonio M."/>
            <person name="Oren A."/>
            <person name="Chaudhuri R.R."/>
            <person name="La Ragione R."/>
            <person name="Hildebrand F."/>
            <person name="Pallen M.J."/>
        </authorList>
    </citation>
    <scope>NUCLEOTIDE SEQUENCE</scope>
    <source>
        <strain evidence="5">ChiBcec15-4380</strain>
    </source>
</reference>
<comment type="caution">
    <text evidence="5">The sequence shown here is derived from an EMBL/GenBank/DDBJ whole genome shotgun (WGS) entry which is preliminary data.</text>
</comment>
<evidence type="ECO:0000256" key="4">
    <source>
        <dbReference type="ARBA" id="ARBA00022825"/>
    </source>
</evidence>
<dbReference type="SUPFAM" id="SSF52317">
    <property type="entry name" value="Class I glutamine amidotransferase-like"/>
    <property type="match status" value="1"/>
</dbReference>
<keyword evidence="3" id="KW-0378">Hydrolase</keyword>
<evidence type="ECO:0000313" key="5">
    <source>
        <dbReference type="EMBL" id="HIR50760.1"/>
    </source>
</evidence>
<dbReference type="AlphaFoldDB" id="A0A9D1DHJ7"/>
<reference evidence="5" key="1">
    <citation type="submission" date="2020-10" db="EMBL/GenBank/DDBJ databases">
        <authorList>
            <person name="Gilroy R."/>
        </authorList>
    </citation>
    <scope>NUCLEOTIDE SEQUENCE</scope>
    <source>
        <strain evidence="5">ChiBcec15-4380</strain>
    </source>
</reference>
<keyword evidence="2" id="KW-0645">Protease</keyword>